<dbReference type="GO" id="GO:0005507">
    <property type="term" value="F:copper ion binding"/>
    <property type="evidence" value="ECO:0007669"/>
    <property type="project" value="TreeGrafter"/>
</dbReference>
<comment type="catalytic activity">
    <reaction evidence="7">
        <text>adenosine + H2O + H(+) = inosine + NH4(+)</text>
        <dbReference type="Rhea" id="RHEA:24408"/>
        <dbReference type="ChEBI" id="CHEBI:15377"/>
        <dbReference type="ChEBI" id="CHEBI:15378"/>
        <dbReference type="ChEBI" id="CHEBI:16335"/>
        <dbReference type="ChEBI" id="CHEBI:17596"/>
        <dbReference type="ChEBI" id="CHEBI:28938"/>
        <dbReference type="EC" id="3.5.4.4"/>
    </reaction>
    <physiologicalReaction direction="left-to-right" evidence="7">
        <dbReference type="Rhea" id="RHEA:24409"/>
    </physiologicalReaction>
</comment>
<dbReference type="RefSeq" id="WP_109765009.1">
    <property type="nucleotide sequence ID" value="NZ_QGGU01000015.1"/>
</dbReference>
<sequence length="270" mass="29803">MTDEHRLTHPDWPVPSQVHAIITTRVGGSSRGAFQGLNLASHVGDDPKKVAANRLELERLANLPSQPVWLNQTHSTQVIAADSNIGLLTEHQSGVQKEQQASHHNNSNTALDADASVSSSSNVVCCVLTADCLPILLTNQQGDWVAAIHAGWRGLLNGIIENTLSQYSSSTHELLAWLGPAISQAKFEVGAEVRQMFLSQNASDDVFFKVSGEKYLADLYGIARRKLNQQHVDVYGGDYCTYQQPELFYSYRRDGETGRMASLIWFDRIN</sequence>
<feature type="compositionally biased region" description="Polar residues" evidence="11">
    <location>
        <begin position="92"/>
        <end position="110"/>
    </location>
</feature>
<dbReference type="EMBL" id="QGGU01000015">
    <property type="protein sequence ID" value="PWK44448.1"/>
    <property type="molecule type" value="Genomic_DNA"/>
</dbReference>
<gene>
    <name evidence="12" type="ORF">C8D97_11550</name>
</gene>
<dbReference type="OrthoDB" id="4279at2"/>
<evidence type="ECO:0000256" key="6">
    <source>
        <dbReference type="ARBA" id="ARBA00022833"/>
    </source>
</evidence>
<evidence type="ECO:0000256" key="11">
    <source>
        <dbReference type="SAM" id="MobiDB-lite"/>
    </source>
</evidence>
<comment type="similarity">
    <text evidence="2 10">Belongs to the purine nucleoside phosphorylase YfiH/LACC1 family.</text>
</comment>
<dbReference type="Gene3D" id="3.60.140.10">
    <property type="entry name" value="CNF1/YfiH-like putative cysteine hydrolases"/>
    <property type="match status" value="1"/>
</dbReference>
<evidence type="ECO:0000256" key="4">
    <source>
        <dbReference type="ARBA" id="ARBA00022723"/>
    </source>
</evidence>
<dbReference type="AlphaFoldDB" id="A0A316FUF9"/>
<evidence type="ECO:0000256" key="3">
    <source>
        <dbReference type="ARBA" id="ARBA00022679"/>
    </source>
</evidence>
<comment type="catalytic activity">
    <reaction evidence="1">
        <text>inosine + phosphate = alpha-D-ribose 1-phosphate + hypoxanthine</text>
        <dbReference type="Rhea" id="RHEA:27646"/>
        <dbReference type="ChEBI" id="CHEBI:17368"/>
        <dbReference type="ChEBI" id="CHEBI:17596"/>
        <dbReference type="ChEBI" id="CHEBI:43474"/>
        <dbReference type="ChEBI" id="CHEBI:57720"/>
        <dbReference type="EC" id="2.4.2.1"/>
    </reaction>
    <physiologicalReaction direction="left-to-right" evidence="1">
        <dbReference type="Rhea" id="RHEA:27647"/>
    </physiologicalReaction>
</comment>
<evidence type="ECO:0000256" key="1">
    <source>
        <dbReference type="ARBA" id="ARBA00000553"/>
    </source>
</evidence>
<evidence type="ECO:0000313" key="12">
    <source>
        <dbReference type="EMBL" id="PWK44448.1"/>
    </source>
</evidence>
<dbReference type="InterPro" id="IPR038371">
    <property type="entry name" value="Cu_polyphenol_OxRdtase_sf"/>
</dbReference>
<dbReference type="GO" id="GO:0017061">
    <property type="term" value="F:S-methyl-5-thioadenosine phosphorylase activity"/>
    <property type="evidence" value="ECO:0007669"/>
    <property type="project" value="UniProtKB-EC"/>
</dbReference>
<comment type="catalytic activity">
    <reaction evidence="9">
        <text>S-methyl-5'-thioadenosine + phosphate = 5-(methylsulfanyl)-alpha-D-ribose 1-phosphate + adenine</text>
        <dbReference type="Rhea" id="RHEA:11852"/>
        <dbReference type="ChEBI" id="CHEBI:16708"/>
        <dbReference type="ChEBI" id="CHEBI:17509"/>
        <dbReference type="ChEBI" id="CHEBI:43474"/>
        <dbReference type="ChEBI" id="CHEBI:58533"/>
        <dbReference type="EC" id="2.4.2.28"/>
    </reaction>
    <physiologicalReaction direction="left-to-right" evidence="9">
        <dbReference type="Rhea" id="RHEA:11853"/>
    </physiologicalReaction>
</comment>
<keyword evidence="3" id="KW-0808">Transferase</keyword>
<dbReference type="GO" id="GO:0016787">
    <property type="term" value="F:hydrolase activity"/>
    <property type="evidence" value="ECO:0007669"/>
    <property type="project" value="UniProtKB-KW"/>
</dbReference>
<dbReference type="InterPro" id="IPR011324">
    <property type="entry name" value="Cytotoxic_necrot_fac-like_cat"/>
</dbReference>
<comment type="caution">
    <text evidence="12">The sequence shown here is derived from an EMBL/GenBank/DDBJ whole genome shotgun (WGS) entry which is preliminary data.</text>
</comment>
<accession>A0A316FUF9</accession>
<feature type="region of interest" description="Disordered" evidence="11">
    <location>
        <begin position="92"/>
        <end position="113"/>
    </location>
</feature>
<dbReference type="Proteomes" id="UP000245790">
    <property type="component" value="Unassembled WGS sequence"/>
</dbReference>
<keyword evidence="4" id="KW-0479">Metal-binding</keyword>
<dbReference type="Pfam" id="PF02578">
    <property type="entry name" value="Cu-oxidase_4"/>
    <property type="match status" value="1"/>
</dbReference>
<organism evidence="12 13">
    <name type="scientific">Pleionea mediterranea</name>
    <dbReference type="NCBI Taxonomy" id="523701"/>
    <lineage>
        <taxon>Bacteria</taxon>
        <taxon>Pseudomonadati</taxon>
        <taxon>Pseudomonadota</taxon>
        <taxon>Gammaproteobacteria</taxon>
        <taxon>Oceanospirillales</taxon>
        <taxon>Pleioneaceae</taxon>
        <taxon>Pleionea</taxon>
    </lineage>
</organism>
<keyword evidence="6" id="KW-0862">Zinc</keyword>
<reference evidence="12 13" key="1">
    <citation type="submission" date="2018-05" db="EMBL/GenBank/DDBJ databases">
        <title>Genomic Encyclopedia of Type Strains, Phase IV (KMG-IV): sequencing the most valuable type-strain genomes for metagenomic binning, comparative biology and taxonomic classification.</title>
        <authorList>
            <person name="Goeker M."/>
        </authorList>
    </citation>
    <scope>NUCLEOTIDE SEQUENCE [LARGE SCALE GENOMIC DNA]</scope>
    <source>
        <strain evidence="12 13">DSM 25350</strain>
    </source>
</reference>
<keyword evidence="5" id="KW-0378">Hydrolase</keyword>
<evidence type="ECO:0000256" key="2">
    <source>
        <dbReference type="ARBA" id="ARBA00007353"/>
    </source>
</evidence>
<name>A0A316FUF9_9GAMM</name>
<comment type="catalytic activity">
    <reaction evidence="8">
        <text>adenosine + phosphate = alpha-D-ribose 1-phosphate + adenine</text>
        <dbReference type="Rhea" id="RHEA:27642"/>
        <dbReference type="ChEBI" id="CHEBI:16335"/>
        <dbReference type="ChEBI" id="CHEBI:16708"/>
        <dbReference type="ChEBI" id="CHEBI:43474"/>
        <dbReference type="ChEBI" id="CHEBI:57720"/>
        <dbReference type="EC" id="2.4.2.1"/>
    </reaction>
    <physiologicalReaction direction="left-to-right" evidence="8">
        <dbReference type="Rhea" id="RHEA:27643"/>
    </physiologicalReaction>
</comment>
<evidence type="ECO:0000256" key="10">
    <source>
        <dbReference type="RuleBase" id="RU361274"/>
    </source>
</evidence>
<dbReference type="InterPro" id="IPR003730">
    <property type="entry name" value="Cu_polyphenol_OxRdtase"/>
</dbReference>
<evidence type="ECO:0000256" key="8">
    <source>
        <dbReference type="ARBA" id="ARBA00048968"/>
    </source>
</evidence>
<keyword evidence="13" id="KW-1185">Reference proteome</keyword>
<proteinExistence type="inferred from homology"/>
<evidence type="ECO:0000256" key="5">
    <source>
        <dbReference type="ARBA" id="ARBA00022801"/>
    </source>
</evidence>
<evidence type="ECO:0000256" key="9">
    <source>
        <dbReference type="ARBA" id="ARBA00049893"/>
    </source>
</evidence>
<protein>
    <recommendedName>
        <fullName evidence="10">Purine nucleoside phosphorylase</fullName>
    </recommendedName>
</protein>
<dbReference type="PANTHER" id="PTHR30616">
    <property type="entry name" value="UNCHARACTERIZED PROTEIN YFIH"/>
    <property type="match status" value="1"/>
</dbReference>
<dbReference type="SUPFAM" id="SSF64438">
    <property type="entry name" value="CNF1/YfiH-like putative cysteine hydrolases"/>
    <property type="match status" value="1"/>
</dbReference>
<evidence type="ECO:0000313" key="13">
    <source>
        <dbReference type="Proteomes" id="UP000245790"/>
    </source>
</evidence>
<dbReference type="NCBIfam" id="TIGR00726">
    <property type="entry name" value="peptidoglycan editing factor PgeF"/>
    <property type="match status" value="1"/>
</dbReference>
<evidence type="ECO:0000256" key="7">
    <source>
        <dbReference type="ARBA" id="ARBA00047989"/>
    </source>
</evidence>
<dbReference type="PANTHER" id="PTHR30616:SF2">
    <property type="entry name" value="PURINE NUCLEOSIDE PHOSPHORYLASE LACC1"/>
    <property type="match status" value="1"/>
</dbReference>
<dbReference type="CDD" id="cd16833">
    <property type="entry name" value="YfiH"/>
    <property type="match status" value="1"/>
</dbReference>